<dbReference type="OrthoDB" id="424610at2759"/>
<gene>
    <name evidence="1" type="ORF">FOL47_003066</name>
</gene>
<accession>A0A7J6MBH6</accession>
<evidence type="ECO:0000313" key="1">
    <source>
        <dbReference type="EMBL" id="KAF4668361.1"/>
    </source>
</evidence>
<evidence type="ECO:0000313" key="2">
    <source>
        <dbReference type="Proteomes" id="UP000591131"/>
    </source>
</evidence>
<name>A0A7J6MBH6_PERCH</name>
<comment type="caution">
    <text evidence="1">The sequence shown here is derived from an EMBL/GenBank/DDBJ whole genome shotgun (WGS) entry which is preliminary data.</text>
</comment>
<proteinExistence type="predicted"/>
<dbReference type="Gene3D" id="3.40.50.1820">
    <property type="entry name" value="alpha/beta hydrolase"/>
    <property type="match status" value="1"/>
</dbReference>
<dbReference type="EMBL" id="JAAPAO010000192">
    <property type="protein sequence ID" value="KAF4668361.1"/>
    <property type="molecule type" value="Genomic_DNA"/>
</dbReference>
<dbReference type="Proteomes" id="UP000591131">
    <property type="component" value="Unassembled WGS sequence"/>
</dbReference>
<protein>
    <recommendedName>
        <fullName evidence="3">Feruloyl esterase</fullName>
    </recommendedName>
</protein>
<reference evidence="1 2" key="1">
    <citation type="submission" date="2020-04" db="EMBL/GenBank/DDBJ databases">
        <title>Perkinsus chesapeaki whole genome sequence.</title>
        <authorList>
            <person name="Bogema D.R."/>
        </authorList>
    </citation>
    <scope>NUCLEOTIDE SEQUENCE [LARGE SCALE GENOMIC DNA]</scope>
    <source>
        <strain evidence="1">ATCC PRA-425</strain>
    </source>
</reference>
<evidence type="ECO:0008006" key="3">
    <source>
        <dbReference type="Google" id="ProtNLM"/>
    </source>
</evidence>
<dbReference type="InterPro" id="IPR029058">
    <property type="entry name" value="AB_hydrolase_fold"/>
</dbReference>
<sequence>MLYSSVYLAAAMPMLSHVIAQPNGTYGSDTTIVLFFEIFVDLTSPTKGTVDLSGMPEPEYGDSLDVRGIAFNYNGTGLVLNGNDTDLGKMLRHYHLPPAQWSVIQYDSSSDEIDVNWNGTIFKCTKQHLEEDNFQPRYSEETPADSHSGRRLGVRNGIEQRMTIERPEGNRTYWIYYPTTTSLNFVLVNLHCTDCHCDEWKDYSRLMDYAEEYKFVLFTPCAVQNVVFLEAWNAGGCCHATSSVNDTEFIKAMIRDPEWSIPEWVPVYAVGYSNGGMMAETLMCRNVVSRAVSIAGIIFMARGSAALDACDAVYNSTNDKRMLHIHGSEDGYVWWKGNWFFGHPSVRADMARWAKRMGCSKSFNRTKLFEGRFKYLDWHCPWSRNVSLVRVEGGVHNYYKRRNLDVAQYSVRFLTAPNPPIM</sequence>
<dbReference type="AlphaFoldDB" id="A0A7J6MBH6"/>
<organism evidence="1 2">
    <name type="scientific">Perkinsus chesapeaki</name>
    <name type="common">Clam parasite</name>
    <name type="synonym">Perkinsus andrewsi</name>
    <dbReference type="NCBI Taxonomy" id="330153"/>
    <lineage>
        <taxon>Eukaryota</taxon>
        <taxon>Sar</taxon>
        <taxon>Alveolata</taxon>
        <taxon>Perkinsozoa</taxon>
        <taxon>Perkinsea</taxon>
        <taxon>Perkinsida</taxon>
        <taxon>Perkinsidae</taxon>
        <taxon>Perkinsus</taxon>
    </lineage>
</organism>
<keyword evidence="2" id="KW-1185">Reference proteome</keyword>
<dbReference type="SUPFAM" id="SSF53474">
    <property type="entry name" value="alpha/beta-Hydrolases"/>
    <property type="match status" value="1"/>
</dbReference>